<feature type="transmembrane region" description="Helical" evidence="6">
    <location>
        <begin position="12"/>
        <end position="31"/>
    </location>
</feature>
<organism evidence="8 9">
    <name type="scientific">Dyella caseinilytica</name>
    <dbReference type="NCBI Taxonomy" id="1849581"/>
    <lineage>
        <taxon>Bacteria</taxon>
        <taxon>Pseudomonadati</taxon>
        <taxon>Pseudomonadota</taxon>
        <taxon>Gammaproteobacteria</taxon>
        <taxon>Lysobacterales</taxon>
        <taxon>Rhodanobacteraceae</taxon>
        <taxon>Dyella</taxon>
    </lineage>
</organism>
<feature type="transmembrane region" description="Helical" evidence="6">
    <location>
        <begin position="275"/>
        <end position="294"/>
    </location>
</feature>
<evidence type="ECO:0000256" key="1">
    <source>
        <dbReference type="ARBA" id="ARBA00004651"/>
    </source>
</evidence>
<dbReference type="InterPro" id="IPR007895">
    <property type="entry name" value="MASE1"/>
</dbReference>
<feature type="transmembrane region" description="Helical" evidence="6">
    <location>
        <begin position="111"/>
        <end position="132"/>
    </location>
</feature>
<dbReference type="Proteomes" id="UP000663181">
    <property type="component" value="Chromosome"/>
</dbReference>
<keyword evidence="9" id="KW-1185">Reference proteome</keyword>
<feature type="transmembrane region" description="Helical" evidence="6">
    <location>
        <begin position="43"/>
        <end position="60"/>
    </location>
</feature>
<keyword evidence="5 6" id="KW-0472">Membrane</keyword>
<feature type="transmembrane region" description="Helical" evidence="6">
    <location>
        <begin position="196"/>
        <end position="215"/>
    </location>
</feature>
<evidence type="ECO:0000313" key="8">
    <source>
        <dbReference type="EMBL" id="QRN53412.1"/>
    </source>
</evidence>
<name>A0ABX7GUH8_9GAMM</name>
<dbReference type="Pfam" id="PF05231">
    <property type="entry name" value="MASE1"/>
    <property type="match status" value="1"/>
</dbReference>
<evidence type="ECO:0000256" key="2">
    <source>
        <dbReference type="ARBA" id="ARBA00022475"/>
    </source>
</evidence>
<feature type="transmembrane region" description="Helical" evidence="6">
    <location>
        <begin position="152"/>
        <end position="175"/>
    </location>
</feature>
<evidence type="ECO:0000259" key="7">
    <source>
        <dbReference type="Pfam" id="PF05231"/>
    </source>
</evidence>
<feature type="transmembrane region" description="Helical" evidence="6">
    <location>
        <begin position="80"/>
        <end position="99"/>
    </location>
</feature>
<proteinExistence type="predicted"/>
<evidence type="ECO:0000256" key="3">
    <source>
        <dbReference type="ARBA" id="ARBA00022692"/>
    </source>
</evidence>
<dbReference type="RefSeq" id="WP_188795273.1">
    <property type="nucleotide sequence ID" value="NZ_BMIZ01000001.1"/>
</dbReference>
<evidence type="ECO:0000256" key="4">
    <source>
        <dbReference type="ARBA" id="ARBA00022989"/>
    </source>
</evidence>
<evidence type="ECO:0000256" key="6">
    <source>
        <dbReference type="SAM" id="Phobius"/>
    </source>
</evidence>
<evidence type="ECO:0000313" key="9">
    <source>
        <dbReference type="Proteomes" id="UP000663181"/>
    </source>
</evidence>
<gene>
    <name evidence="8" type="ORF">ISN74_18660</name>
</gene>
<reference evidence="8 9" key="1">
    <citation type="submission" date="2020-10" db="EMBL/GenBank/DDBJ databases">
        <title>Phylogeny of dyella-like bacteria.</title>
        <authorList>
            <person name="Fu J."/>
        </authorList>
    </citation>
    <scope>NUCLEOTIDE SEQUENCE [LARGE SCALE GENOMIC DNA]</scope>
    <source>
        <strain evidence="8 9">DHOB09</strain>
    </source>
</reference>
<dbReference type="EMBL" id="CP064030">
    <property type="protein sequence ID" value="QRN53412.1"/>
    <property type="molecule type" value="Genomic_DNA"/>
</dbReference>
<keyword evidence="2" id="KW-1003">Cell membrane</keyword>
<feature type="domain" description="MASE1" evidence="7">
    <location>
        <begin position="14"/>
        <end position="295"/>
    </location>
</feature>
<sequence length="551" mass="61558">MAKVSWKSEWLAQIGVAVGYALLYVAIHPLSTSHWPIHAGVRLACLLLLPYRFWPALLIGEAVPNFYEVYPCLDSLGRTWVIVKSIPPLLPIMPIVWWCRERMPPFPAKHFVDIKALLVCVLLCSVGGMIYSTTAYAVAIPTHARSVSSVPIASICFLLGPYLAILTVVPWAVMAKLDYRTGHFKEQVRQIVSSRLFLDTVALLIPSILILAWLKHVVKEPLDEIASLTMFIPMAWLTLRHGWRAAAVSGTIAITCICLPIPLEDSLDPKSYATMAFLVIGVTSLFVLGARISAQLMQEEKERQSALNVQRFARQTMQVGEQRMRQTSQALEYLAGTLHVTNSRLLEQMRRIVPNIESHAFYKQVMAAQTQVYQLAESMHPVAWRERGLPAALNDTVARALDEAGVAYRCEITGRGFTRLEPSVLTATYRVVCEAIVYVTSRLACNRVRLVLRGGETHGKRWVVFRVEGVLDDTGVANAVYFSDERQRLATKLGASALELPEMRDHVSIFDGVLHMRTPKGKLQLTALLHDVPQEAQRPATAPAPLRLWVK</sequence>
<protein>
    <submittedName>
        <fullName evidence="8">MASE1 domain-containing protein</fullName>
    </submittedName>
</protein>
<comment type="subcellular location">
    <subcellularLocation>
        <location evidence="1">Cell membrane</location>
        <topology evidence="1">Multi-pass membrane protein</topology>
    </subcellularLocation>
</comment>
<keyword evidence="4 6" id="KW-1133">Transmembrane helix</keyword>
<keyword evidence="3 6" id="KW-0812">Transmembrane</keyword>
<evidence type="ECO:0000256" key="5">
    <source>
        <dbReference type="ARBA" id="ARBA00023136"/>
    </source>
</evidence>
<accession>A0ABX7GUH8</accession>